<evidence type="ECO:0000313" key="2">
    <source>
        <dbReference type="EMBL" id="AJP47442.1"/>
    </source>
</evidence>
<dbReference type="InterPro" id="IPR011690">
    <property type="entry name" value="P_starv_induced_PsiF"/>
</dbReference>
<protein>
    <recommendedName>
        <fullName evidence="4">Phosphate starvation-inducible protein PsiF</fullName>
    </recommendedName>
</protein>
<organism evidence="2 3">
    <name type="scientific">Rugosibacter aromaticivorans</name>
    <dbReference type="NCBI Taxonomy" id="1565605"/>
    <lineage>
        <taxon>Bacteria</taxon>
        <taxon>Pseudomonadati</taxon>
        <taxon>Pseudomonadota</taxon>
        <taxon>Betaproteobacteria</taxon>
        <taxon>Nitrosomonadales</taxon>
        <taxon>Sterolibacteriaceae</taxon>
        <taxon>Rugosibacter</taxon>
    </lineage>
</organism>
<feature type="chain" id="PRO_5002178582" description="Phosphate starvation-inducible protein PsiF" evidence="1">
    <location>
        <begin position="21"/>
        <end position="107"/>
    </location>
</feature>
<gene>
    <name evidence="2" type="ORF">PG1C_01170</name>
</gene>
<proteinExistence type="predicted"/>
<evidence type="ECO:0000313" key="3">
    <source>
        <dbReference type="Proteomes" id="UP000061603"/>
    </source>
</evidence>
<dbReference type="KEGG" id="rbu:PG1C_01170"/>
<evidence type="ECO:0000256" key="1">
    <source>
        <dbReference type="SAM" id="SignalP"/>
    </source>
</evidence>
<dbReference type="STRING" id="1565605.PG1C_01170"/>
<accession>A0A0C5IXL0</accession>
<evidence type="ECO:0008006" key="4">
    <source>
        <dbReference type="Google" id="ProtNLM"/>
    </source>
</evidence>
<feature type="signal peptide" evidence="1">
    <location>
        <begin position="1"/>
        <end position="20"/>
    </location>
</feature>
<reference evidence="2 3" key="1">
    <citation type="journal article" date="2015" name="Genome Announc.">
        <title>Complete Genome Sequence of a Novel Bacterium within the Family Rhodocyclaceae That Degrades Polycyclic Aromatic Hydrocarbons.</title>
        <authorList>
            <person name="Singleton D.R."/>
            <person name="Dickey A.N."/>
            <person name="Scholl E.H."/>
            <person name="Wright F.A."/>
            <person name="Aitken M.D."/>
        </authorList>
    </citation>
    <scope>NUCLEOTIDE SEQUENCE [LARGE SCALE GENOMIC DNA]</scope>
    <source>
        <strain evidence="3">PG1-Ca6</strain>
    </source>
</reference>
<keyword evidence="1" id="KW-0732">Signal</keyword>
<dbReference type="HOGENOM" id="CLU_162451_0_0_4"/>
<dbReference type="PATRIC" id="fig|1565605.3.peg.246"/>
<dbReference type="AlphaFoldDB" id="A0A0C5IXL0"/>
<dbReference type="EMBL" id="CP010554">
    <property type="protein sequence ID" value="AJP47442.1"/>
    <property type="molecule type" value="Genomic_DNA"/>
</dbReference>
<sequence>MNKRMIIILASLFAANLALAQTPASAGKDATPATAASGNCEASAVSKAGKPLYGAAKAAFIKKCEGENKPATADKSTQQSKMAMCNKDATGKKGAERKAFMKDCLSK</sequence>
<dbReference type="Pfam" id="PF07769">
    <property type="entry name" value="PsiF_repeat"/>
    <property type="match status" value="1"/>
</dbReference>
<name>A0A0C5IXL0_9PROT</name>
<keyword evidence="3" id="KW-1185">Reference proteome</keyword>
<dbReference type="Proteomes" id="UP000061603">
    <property type="component" value="Chromosome"/>
</dbReference>